<dbReference type="Pfam" id="PF13487">
    <property type="entry name" value="HD_5"/>
    <property type="match status" value="1"/>
</dbReference>
<dbReference type="EMBL" id="BMOD01000002">
    <property type="protein sequence ID" value="GGJ23812.1"/>
    <property type="molecule type" value="Genomic_DNA"/>
</dbReference>
<comment type="caution">
    <text evidence="4">The sequence shown here is derived from an EMBL/GenBank/DDBJ whole genome shotgun (WGS) entry which is preliminary data.</text>
</comment>
<feature type="repeat" description="TPR" evidence="1">
    <location>
        <begin position="272"/>
        <end position="305"/>
    </location>
</feature>
<dbReference type="PROSITE" id="PS50005">
    <property type="entry name" value="TPR"/>
    <property type="match status" value="1"/>
</dbReference>
<dbReference type="SUPFAM" id="SSF48452">
    <property type="entry name" value="TPR-like"/>
    <property type="match status" value="2"/>
</dbReference>
<dbReference type="InterPro" id="IPR052020">
    <property type="entry name" value="Cyclic_di-GMP/3'3'-cGAMP_PDE"/>
</dbReference>
<dbReference type="PANTHER" id="PTHR45228">
    <property type="entry name" value="CYCLIC DI-GMP PHOSPHODIESTERASE TM_0186-RELATED"/>
    <property type="match status" value="1"/>
</dbReference>
<evidence type="ECO:0000313" key="5">
    <source>
        <dbReference type="Proteomes" id="UP000632222"/>
    </source>
</evidence>
<dbReference type="InterPro" id="IPR037522">
    <property type="entry name" value="HD_GYP_dom"/>
</dbReference>
<gene>
    <name evidence="4" type="ORF">GCM10008938_07500</name>
</gene>
<feature type="domain" description="HD-GYP" evidence="3">
    <location>
        <begin position="391"/>
        <end position="578"/>
    </location>
</feature>
<evidence type="ECO:0000259" key="3">
    <source>
        <dbReference type="PROSITE" id="PS51832"/>
    </source>
</evidence>
<dbReference type="PROSITE" id="PS51832">
    <property type="entry name" value="HD_GYP"/>
    <property type="match status" value="1"/>
</dbReference>
<feature type="coiled-coil region" evidence="2">
    <location>
        <begin position="363"/>
        <end position="397"/>
    </location>
</feature>
<dbReference type="Pfam" id="PF13424">
    <property type="entry name" value="TPR_12"/>
    <property type="match status" value="1"/>
</dbReference>
<dbReference type="PANTHER" id="PTHR45228:SF8">
    <property type="entry name" value="TWO-COMPONENT RESPONSE REGULATOR-RELATED"/>
    <property type="match status" value="1"/>
</dbReference>
<keyword evidence="5" id="KW-1185">Reference proteome</keyword>
<dbReference type="Proteomes" id="UP000632222">
    <property type="component" value="Unassembled WGS sequence"/>
</dbReference>
<dbReference type="Gene3D" id="1.10.3210.10">
    <property type="entry name" value="Hypothetical protein af1432"/>
    <property type="match status" value="1"/>
</dbReference>
<name>A0ABQ2CV96_9DEIO</name>
<dbReference type="Pfam" id="PF13181">
    <property type="entry name" value="TPR_8"/>
    <property type="match status" value="1"/>
</dbReference>
<organism evidence="4 5">
    <name type="scientific">Deinococcus roseus</name>
    <dbReference type="NCBI Taxonomy" id="392414"/>
    <lineage>
        <taxon>Bacteria</taxon>
        <taxon>Thermotogati</taxon>
        <taxon>Deinococcota</taxon>
        <taxon>Deinococci</taxon>
        <taxon>Deinococcales</taxon>
        <taxon>Deinococcaceae</taxon>
        <taxon>Deinococcus</taxon>
    </lineage>
</organism>
<evidence type="ECO:0000256" key="2">
    <source>
        <dbReference type="SAM" id="Coils"/>
    </source>
</evidence>
<evidence type="ECO:0000313" key="4">
    <source>
        <dbReference type="EMBL" id="GGJ23812.1"/>
    </source>
</evidence>
<dbReference type="InterPro" id="IPR011990">
    <property type="entry name" value="TPR-like_helical_dom_sf"/>
</dbReference>
<dbReference type="SMART" id="SM00471">
    <property type="entry name" value="HDc"/>
    <property type="match status" value="1"/>
</dbReference>
<reference evidence="5" key="1">
    <citation type="journal article" date="2019" name="Int. J. Syst. Evol. Microbiol.">
        <title>The Global Catalogue of Microorganisms (GCM) 10K type strain sequencing project: providing services to taxonomists for standard genome sequencing and annotation.</title>
        <authorList>
            <consortium name="The Broad Institute Genomics Platform"/>
            <consortium name="The Broad Institute Genome Sequencing Center for Infectious Disease"/>
            <person name="Wu L."/>
            <person name="Ma J."/>
        </authorList>
    </citation>
    <scope>NUCLEOTIDE SEQUENCE [LARGE SCALE GENOMIC DNA]</scope>
    <source>
        <strain evidence="5">JCM 14370</strain>
    </source>
</reference>
<dbReference type="CDD" id="cd00077">
    <property type="entry name" value="HDc"/>
    <property type="match status" value="1"/>
</dbReference>
<dbReference type="InterPro" id="IPR019734">
    <property type="entry name" value="TPR_rpt"/>
</dbReference>
<dbReference type="SMART" id="SM00028">
    <property type="entry name" value="TPR"/>
    <property type="match status" value="5"/>
</dbReference>
<protein>
    <recommendedName>
        <fullName evidence="3">HD-GYP domain-containing protein</fullName>
    </recommendedName>
</protein>
<accession>A0ABQ2CV96</accession>
<keyword evidence="2" id="KW-0175">Coiled coil</keyword>
<keyword evidence="1" id="KW-0802">TPR repeat</keyword>
<proteinExistence type="predicted"/>
<sequence length="578" mass="66119">MAVFDGMIHMMHLEEARTGQDPVQWLEAALEVSRTSLSTGASEEGLRFAHTIVNHAREQNSNVHLISALNNLGTFLFLNSDPYDSLNVVLEAKFLIDTHQIFQEKGRNLNLLGGIYQLLSSLDLAYASYEESLSIARANNDQISEARTLNNMALLLQQQKKYSESLSLYQQAEGIWRSTQNDLELCKTLLNKISLHLQKDDEYTASLSTEIEQSMLEVRQILKDHDAKHLYIALLQSEAHHEKNLGHLEKAEKISEEALYLATDYHHVELEAHTYLILGNIYHKKNKDETALDYFTKARNIFADLNYKDNRLDVLTLMVVSLKRLGRFEEALQYHEEMYQLDREIRNEATSKQLEMLAFQRKLEQSQHEAELEKIRNEELESLVQERTAELESAYLEMLERLAIAAEFRDTDTGEHTVRVGERAAEVARELNMPEERVRTLRLAARLHDVGKIAISDTILHKPGKLTEDEYLTMKAHTLAGAKMLSEARSELIRMAEMIALTHHEKWDGTGYPNGLSGEDIPLEGRIVAVVDVLDALTSLRPYKKAWSMDEALAEIEKQAGVHFDPQVVQALMNIYRR</sequence>
<dbReference type="SUPFAM" id="SSF109604">
    <property type="entry name" value="HD-domain/PDEase-like"/>
    <property type="match status" value="1"/>
</dbReference>
<evidence type="ECO:0000256" key="1">
    <source>
        <dbReference type="PROSITE-ProRule" id="PRU00339"/>
    </source>
</evidence>
<dbReference type="InterPro" id="IPR003607">
    <property type="entry name" value="HD/PDEase_dom"/>
</dbReference>
<dbReference type="Gene3D" id="1.25.40.10">
    <property type="entry name" value="Tetratricopeptide repeat domain"/>
    <property type="match status" value="2"/>
</dbReference>